<evidence type="ECO:0000313" key="8">
    <source>
        <dbReference type="EMBL" id="RBW52749.1"/>
    </source>
</evidence>
<reference evidence="8 9" key="1">
    <citation type="submission" date="2018-07" db="EMBL/GenBank/DDBJ databases">
        <title>Modular assembly of carbohydrate-degrading microbial communities in the ocean.</title>
        <authorList>
            <person name="Enke T.N."/>
            <person name="Datta M.S."/>
            <person name="Schwartzman J.A."/>
            <person name="Cermak N."/>
            <person name="Schmitz D.A."/>
            <person name="Barrere J."/>
            <person name="Cordero O.X."/>
        </authorList>
    </citation>
    <scope>NUCLEOTIDE SEQUENCE [LARGE SCALE GENOMIC DNA]</scope>
    <source>
        <strain evidence="8 9">C3M10</strain>
    </source>
</reference>
<evidence type="ECO:0000256" key="6">
    <source>
        <dbReference type="SAM" id="SignalP"/>
    </source>
</evidence>
<dbReference type="RefSeq" id="WP_113824466.1">
    <property type="nucleotide sequence ID" value="NZ_QOCE01000038.1"/>
</dbReference>
<dbReference type="GO" id="GO:0003755">
    <property type="term" value="F:peptidyl-prolyl cis-trans isomerase activity"/>
    <property type="evidence" value="ECO:0007669"/>
    <property type="project" value="UniProtKB-KW"/>
</dbReference>
<keyword evidence="2 6" id="KW-0732">Signal</keyword>
<proteinExistence type="predicted"/>
<comment type="caution">
    <text evidence="8">The sequence shown here is derived from an EMBL/GenBank/DDBJ whole genome shotgun (WGS) entry which is preliminary data.</text>
</comment>
<dbReference type="Pfam" id="PF00639">
    <property type="entry name" value="Rotamase"/>
    <property type="match status" value="1"/>
</dbReference>
<feature type="signal peptide" evidence="6">
    <location>
        <begin position="1"/>
        <end position="37"/>
    </location>
</feature>
<feature type="domain" description="PpiC" evidence="7">
    <location>
        <begin position="175"/>
        <end position="271"/>
    </location>
</feature>
<evidence type="ECO:0000256" key="5">
    <source>
        <dbReference type="PROSITE-ProRule" id="PRU00278"/>
    </source>
</evidence>
<dbReference type="InterPro" id="IPR046357">
    <property type="entry name" value="PPIase_dom_sf"/>
</dbReference>
<dbReference type="InterPro" id="IPR050280">
    <property type="entry name" value="OMP_Chaperone_SurA"/>
</dbReference>
<dbReference type="PANTHER" id="PTHR47637">
    <property type="entry name" value="CHAPERONE SURA"/>
    <property type="match status" value="1"/>
</dbReference>
<evidence type="ECO:0000313" key="9">
    <source>
        <dbReference type="Proteomes" id="UP000252706"/>
    </source>
</evidence>
<name>A0A366WWC8_9RHOB</name>
<dbReference type="EMBL" id="QOCE01000038">
    <property type="protein sequence ID" value="RBW52749.1"/>
    <property type="molecule type" value="Genomic_DNA"/>
</dbReference>
<dbReference type="InterPro" id="IPR027304">
    <property type="entry name" value="Trigger_fact/SurA_dom_sf"/>
</dbReference>
<dbReference type="Gene3D" id="3.10.50.40">
    <property type="match status" value="1"/>
</dbReference>
<dbReference type="SUPFAM" id="SSF54534">
    <property type="entry name" value="FKBP-like"/>
    <property type="match status" value="1"/>
</dbReference>
<dbReference type="Proteomes" id="UP000252706">
    <property type="component" value="Unassembled WGS sequence"/>
</dbReference>
<dbReference type="AlphaFoldDB" id="A0A366WWC8"/>
<dbReference type="Gene3D" id="1.10.4030.10">
    <property type="entry name" value="Porin chaperone SurA, peptide-binding domain"/>
    <property type="match status" value="1"/>
</dbReference>
<dbReference type="SUPFAM" id="SSF109998">
    <property type="entry name" value="Triger factor/SurA peptide-binding domain-like"/>
    <property type="match status" value="1"/>
</dbReference>
<evidence type="ECO:0000256" key="2">
    <source>
        <dbReference type="ARBA" id="ARBA00022729"/>
    </source>
</evidence>
<keyword evidence="5" id="KW-0697">Rotamase</keyword>
<evidence type="ECO:0000256" key="4">
    <source>
        <dbReference type="ARBA" id="ARBA00031484"/>
    </source>
</evidence>
<evidence type="ECO:0000256" key="1">
    <source>
        <dbReference type="ARBA" id="ARBA00018370"/>
    </source>
</evidence>
<dbReference type="InterPro" id="IPR000297">
    <property type="entry name" value="PPIase_PpiC"/>
</dbReference>
<evidence type="ECO:0000259" key="7">
    <source>
        <dbReference type="PROSITE" id="PS50198"/>
    </source>
</evidence>
<protein>
    <recommendedName>
        <fullName evidence="1">Parvulin-like PPIase</fullName>
    </recommendedName>
    <alternativeName>
        <fullName evidence="3">Peptidyl-prolyl cis-trans isomerase plp</fullName>
    </alternativeName>
    <alternativeName>
        <fullName evidence="4">Rotamase plp</fullName>
    </alternativeName>
</protein>
<dbReference type="PANTHER" id="PTHR47637:SF1">
    <property type="entry name" value="CHAPERONE SURA"/>
    <property type="match status" value="1"/>
</dbReference>
<organism evidence="8 9">
    <name type="scientific">Phaeobacter gallaeciensis</name>
    <dbReference type="NCBI Taxonomy" id="60890"/>
    <lineage>
        <taxon>Bacteria</taxon>
        <taxon>Pseudomonadati</taxon>
        <taxon>Pseudomonadota</taxon>
        <taxon>Alphaproteobacteria</taxon>
        <taxon>Rhodobacterales</taxon>
        <taxon>Roseobacteraceae</taxon>
        <taxon>Phaeobacter</taxon>
    </lineage>
</organism>
<sequence length="417" mass="45310">MQKILTPLTRPMSRLLKSATALALAGTLAVPATPSQAQGLFAPAIRVNQDVITRYELEQRILFMEILRIPGDAEKEARKTLIDESLKRQILADVDFAIAPEDVQLGIDEFAARGQMSAEEFLKAVGQAGVSAETVRDFVGNQLSWRDYISARFLSRARPTEEEIDRALGQSGGGGLRVLLSEIIIPVTPQTLDQVDQLAQDISGLKSYDAFSSAATQYSASDTKRNGGRMDWLTVSSLPPSLQPVILALNPGDISAPISLPNAVALFQMRGLQEVSGGAPQYASIEYAAYYLPGGRSQETQSLAQSLRQKVDSCDDLYGIAKGQPEQALDRVTAKPSEIPKDISLELAKLDPNEISTSLTRNNGQTMVFLMLCGRAQKLGEDTSRQDIANALTQQRLESFATSLLERLRADAVITSE</sequence>
<accession>A0A366WWC8</accession>
<feature type="chain" id="PRO_5016596619" description="Parvulin-like PPIase" evidence="6">
    <location>
        <begin position="38"/>
        <end position="417"/>
    </location>
</feature>
<dbReference type="OrthoDB" id="9791746at2"/>
<gene>
    <name evidence="8" type="ORF">DS909_16000</name>
</gene>
<keyword evidence="5 8" id="KW-0413">Isomerase</keyword>
<dbReference type="PROSITE" id="PS50198">
    <property type="entry name" value="PPIC_PPIASE_2"/>
    <property type="match status" value="1"/>
</dbReference>
<evidence type="ECO:0000256" key="3">
    <source>
        <dbReference type="ARBA" id="ARBA00030642"/>
    </source>
</evidence>